<dbReference type="PANTHER" id="PTHR10997">
    <property type="entry name" value="IMPORTIN-7, 8, 11"/>
    <property type="match status" value="1"/>
</dbReference>
<dbReference type="SUPFAM" id="SSF48371">
    <property type="entry name" value="ARM repeat"/>
    <property type="match status" value="1"/>
</dbReference>
<feature type="region of interest" description="Disordered" evidence="8">
    <location>
        <begin position="930"/>
        <end position="955"/>
    </location>
</feature>
<evidence type="ECO:0000256" key="1">
    <source>
        <dbReference type="ARBA" id="ARBA00004123"/>
    </source>
</evidence>
<comment type="caution">
    <text evidence="10">The sequence shown here is derived from an EMBL/GenBank/DDBJ whole genome shotgun (WGS) entry which is preliminary data.</text>
</comment>
<dbReference type="InterPro" id="IPR011989">
    <property type="entry name" value="ARM-like"/>
</dbReference>
<dbReference type="SMART" id="SM00913">
    <property type="entry name" value="IBN_N"/>
    <property type="match status" value="1"/>
</dbReference>
<dbReference type="GO" id="GO:0006606">
    <property type="term" value="P:protein import into nucleus"/>
    <property type="evidence" value="ECO:0007669"/>
    <property type="project" value="TreeGrafter"/>
</dbReference>
<dbReference type="EMBL" id="NCKU01000050">
    <property type="protein sequence ID" value="RWS17641.1"/>
    <property type="molecule type" value="Genomic_DNA"/>
</dbReference>
<evidence type="ECO:0000313" key="11">
    <source>
        <dbReference type="Proteomes" id="UP000285301"/>
    </source>
</evidence>
<dbReference type="InterPro" id="IPR016024">
    <property type="entry name" value="ARM-type_fold"/>
</dbReference>
<dbReference type="InterPro" id="IPR058669">
    <property type="entry name" value="TPR_IPO7/11-like"/>
</dbReference>
<dbReference type="PANTHER" id="PTHR10997:SF18">
    <property type="entry name" value="D-IMPORTIN 7_RANBP7"/>
    <property type="match status" value="1"/>
</dbReference>
<dbReference type="Proteomes" id="UP000285301">
    <property type="component" value="Unassembled WGS sequence"/>
</dbReference>
<organism evidence="10 11">
    <name type="scientific">Dinothrombium tinctorium</name>
    <dbReference type="NCBI Taxonomy" id="1965070"/>
    <lineage>
        <taxon>Eukaryota</taxon>
        <taxon>Metazoa</taxon>
        <taxon>Ecdysozoa</taxon>
        <taxon>Arthropoda</taxon>
        <taxon>Chelicerata</taxon>
        <taxon>Arachnida</taxon>
        <taxon>Acari</taxon>
        <taxon>Acariformes</taxon>
        <taxon>Trombidiformes</taxon>
        <taxon>Prostigmata</taxon>
        <taxon>Anystina</taxon>
        <taxon>Parasitengona</taxon>
        <taxon>Trombidioidea</taxon>
        <taxon>Trombidiidae</taxon>
        <taxon>Dinothrombium</taxon>
    </lineage>
</organism>
<dbReference type="InterPro" id="IPR001494">
    <property type="entry name" value="Importin-beta_N"/>
</dbReference>
<dbReference type="GO" id="GO:0031267">
    <property type="term" value="F:small GTPase binding"/>
    <property type="evidence" value="ECO:0007669"/>
    <property type="project" value="InterPro"/>
</dbReference>
<dbReference type="PROSITE" id="PS50166">
    <property type="entry name" value="IMPORTIN_B_NT"/>
    <property type="match status" value="1"/>
</dbReference>
<evidence type="ECO:0000256" key="8">
    <source>
        <dbReference type="SAM" id="MobiDB-lite"/>
    </source>
</evidence>
<keyword evidence="7" id="KW-0539">Nucleus</keyword>
<name>A0A443RQP0_9ACAR</name>
<feature type="compositionally biased region" description="Acidic residues" evidence="8">
    <location>
        <begin position="887"/>
        <end position="906"/>
    </location>
</feature>
<reference evidence="10 11" key="1">
    <citation type="journal article" date="2018" name="Gigascience">
        <title>Genomes of trombidid mites reveal novel predicted allergens and laterally-transferred genes associated with secondary metabolism.</title>
        <authorList>
            <person name="Dong X."/>
            <person name="Chaisiri K."/>
            <person name="Xia D."/>
            <person name="Armstrong S.D."/>
            <person name="Fang Y."/>
            <person name="Donnelly M.J."/>
            <person name="Kadowaki T."/>
            <person name="McGarry J.W."/>
            <person name="Darby A.C."/>
            <person name="Makepeace B.L."/>
        </authorList>
    </citation>
    <scope>NUCLEOTIDE SEQUENCE [LARGE SCALE GENOMIC DNA]</scope>
    <source>
        <strain evidence="10">UoL-WK</strain>
    </source>
</reference>
<accession>A0A443RQP0</accession>
<proteinExistence type="inferred from homology"/>
<evidence type="ECO:0000259" key="9">
    <source>
        <dbReference type="PROSITE" id="PS50166"/>
    </source>
</evidence>
<gene>
    <name evidence="10" type="ORF">B4U79_02368</name>
</gene>
<keyword evidence="6" id="KW-0653">Protein transport</keyword>
<dbReference type="GO" id="GO:0005635">
    <property type="term" value="C:nuclear envelope"/>
    <property type="evidence" value="ECO:0007669"/>
    <property type="project" value="TreeGrafter"/>
</dbReference>
<dbReference type="FunFam" id="1.25.10.10:FF:000813">
    <property type="entry name" value="D-Importin 7/RanBP7"/>
    <property type="match status" value="1"/>
</dbReference>
<feature type="compositionally biased region" description="Acidic residues" evidence="8">
    <location>
        <begin position="936"/>
        <end position="955"/>
    </location>
</feature>
<feature type="region of interest" description="Disordered" evidence="8">
    <location>
        <begin position="880"/>
        <end position="906"/>
    </location>
</feature>
<evidence type="ECO:0000256" key="2">
    <source>
        <dbReference type="ARBA" id="ARBA00004496"/>
    </source>
</evidence>
<keyword evidence="5" id="KW-0963">Cytoplasm</keyword>
<comment type="similarity">
    <text evidence="3">Belongs to the importin beta family.</text>
</comment>
<dbReference type="OrthoDB" id="760868at2759"/>
<dbReference type="Gene3D" id="1.25.10.10">
    <property type="entry name" value="Leucine-rich Repeat Variant"/>
    <property type="match status" value="1"/>
</dbReference>
<protein>
    <submittedName>
        <fullName evidence="10">Importin-7-like protein</fullName>
    </submittedName>
</protein>
<keyword evidence="4" id="KW-0813">Transport</keyword>
<evidence type="ECO:0000256" key="5">
    <source>
        <dbReference type="ARBA" id="ARBA00022490"/>
    </source>
</evidence>
<dbReference type="STRING" id="1965070.A0A443RQP0"/>
<keyword evidence="11" id="KW-1185">Reference proteome</keyword>
<evidence type="ECO:0000256" key="6">
    <source>
        <dbReference type="ARBA" id="ARBA00022927"/>
    </source>
</evidence>
<evidence type="ECO:0000256" key="7">
    <source>
        <dbReference type="ARBA" id="ARBA00023242"/>
    </source>
</evidence>
<feature type="domain" description="Importin N-terminal" evidence="9">
    <location>
        <begin position="22"/>
        <end position="100"/>
    </location>
</feature>
<dbReference type="AlphaFoldDB" id="A0A443RQP0"/>
<evidence type="ECO:0000256" key="4">
    <source>
        <dbReference type="ARBA" id="ARBA00022448"/>
    </source>
</evidence>
<comment type="subcellular location">
    <subcellularLocation>
        <location evidence="2">Cytoplasm</location>
    </subcellularLocation>
    <subcellularLocation>
        <location evidence="1">Nucleus</location>
    </subcellularLocation>
</comment>
<sequence length="1056" mass="121278">MDCHKLSELFKATIDVNQRENAEKQLDQIHKIIGFTPSILQLVMNNSIEMPVRQAAVVYLKNSIIAYWADKEPNGPQLEFSIHEQDRGLIRDSIIDACVHSPDLIAVHLGVCINHIIKHDFPGKWTGIIDKVHVYLQMPDNNLWFGALLAIYQLVKNYEYKTHADRQPLDDSMNLLLPIIYQRLTNLLQDNSDNSILLQKQILKIFYAFVQYSFPLKLLNKTVFTQWMEVFRQVMERQVPDSVNQLDPEERADSCHWKCKKWAAHILTRVFERYGSPGSVHKEYKEFSDWYAKTFSVGIINVLLKVLEQHGNDMYVAPRVLQQTLNYFNTAVNHSITWKLIKNHMMLMIQNIIFPLMCYTDEDEELWTLDPHEYIRLKFDVFEDYVSPVTAAQTLLYTCCKKRKDMLPKTSEFVMQILTDSSSTPRMIDGALHMIGSVADLLLKKNLFKDHIEDILISYVFPYFQNPYGYLRARACWVLHYFAHTRFQNDANLFQALNNCQHCLLNDEELPVKVEAAICLQALVSAQEKVHKMVENNVSQIVMELLNIIRDTENEDLTNVMQKLVCLYPEPLTAIAVDMTQHLAQTFKQMIESSDDDENEDKALTAMGLLNTIDTILTMMEEQTEIMKQLEPIVVQIVEDIFKNEQMDLYEEAMTLVCTISTNSVSQELWKIFELMYHVFTKDGFDYFTDMMPALHNFVTVDPDAFLSNPNHVLAIYEMCKTVMSGEAGEDAECHAAKLMECMILQFKGQIDQCIHPFVELVLSRLTREVKTAELKTICLQVVIAAFYYNPDLLMETLDKIPANSNQSLFSHFVKQWINDSHCFLGLHDRKMCVLGLLTLISLPPQKRVGVISEVASQIIPSILYLFEGLKLAYQAKANAENQSSSDSEEEDDNEDNDVEALDDDEDHIAGTEYFHKIIKKVNTSSPFPVTSANIEDIEEDVSDEETDTEGEDDDEFEQTALESYTTIIDNEDSPIDEYVAFKEVLESLQANDANWYNVLTSQLSSQQQKALQNVFVLAMQRKAAAESRKIEKSGGYVFTQQQVPMSFNFGGSPIG</sequence>
<dbReference type="GO" id="GO:0005829">
    <property type="term" value="C:cytosol"/>
    <property type="evidence" value="ECO:0007669"/>
    <property type="project" value="TreeGrafter"/>
</dbReference>
<dbReference type="Pfam" id="PF03810">
    <property type="entry name" value="IBN_N"/>
    <property type="match status" value="1"/>
</dbReference>
<evidence type="ECO:0000313" key="10">
    <source>
        <dbReference type="EMBL" id="RWS17641.1"/>
    </source>
</evidence>
<dbReference type="Pfam" id="PF25758">
    <property type="entry name" value="TPR_IPO11"/>
    <property type="match status" value="1"/>
</dbReference>
<evidence type="ECO:0000256" key="3">
    <source>
        <dbReference type="ARBA" id="ARBA00007991"/>
    </source>
</evidence>